<evidence type="ECO:0000313" key="1">
    <source>
        <dbReference type="EMBL" id="SAI59021.1"/>
    </source>
</evidence>
<dbReference type="Proteomes" id="UP000077037">
    <property type="component" value="Unassembled WGS sequence"/>
</dbReference>
<evidence type="ECO:0000313" key="2">
    <source>
        <dbReference type="Proteomes" id="UP000077037"/>
    </source>
</evidence>
<dbReference type="EMBL" id="FKBS01000029">
    <property type="protein sequence ID" value="SAI59021.1"/>
    <property type="molecule type" value="Genomic_DNA"/>
</dbReference>
<protein>
    <submittedName>
        <fullName evidence="1">Uncharacterized protein</fullName>
    </submittedName>
</protein>
<dbReference type="AlphaFoldDB" id="A0A157RLZ7"/>
<dbReference type="RefSeq" id="WP_066420946.1">
    <property type="nucleotide sequence ID" value="NZ_FKBS01000029.1"/>
</dbReference>
<name>A0A157RLZ7_9BORD</name>
<gene>
    <name evidence="1" type="ORF">SAMEA1982600_05204</name>
</gene>
<proteinExistence type="predicted"/>
<sequence length="125" mass="13940">MEKTAQQQFDDLLKNSHFFNDCINNSKQAAGFVAGQILGALIKDESEQVEKFKQLILHELQVDSGLGPSIDSAARLVLHGMHLGLQTMLHPDEQTLLLRIRAAERAQAALSTARPRRKSKIPEVR</sequence>
<accession>A0A157RLZ7</accession>
<reference evidence="1 2" key="1">
    <citation type="submission" date="2016-03" db="EMBL/GenBank/DDBJ databases">
        <authorList>
            <consortium name="Pathogen Informatics"/>
        </authorList>
    </citation>
    <scope>NUCLEOTIDE SEQUENCE [LARGE SCALE GENOMIC DNA]</scope>
    <source>
        <strain evidence="1 2">NCTC13364</strain>
    </source>
</reference>
<organism evidence="1 2">
    <name type="scientific">Bordetella ansorpii</name>
    <dbReference type="NCBI Taxonomy" id="288768"/>
    <lineage>
        <taxon>Bacteria</taxon>
        <taxon>Pseudomonadati</taxon>
        <taxon>Pseudomonadota</taxon>
        <taxon>Betaproteobacteria</taxon>
        <taxon>Burkholderiales</taxon>
        <taxon>Alcaligenaceae</taxon>
        <taxon>Bordetella</taxon>
    </lineage>
</organism>